<reference evidence="3" key="1">
    <citation type="journal article" date="2019" name="Int. J. Syst. Evol. Microbiol.">
        <title>The Global Catalogue of Microorganisms (GCM) 10K type strain sequencing project: providing services to taxonomists for standard genome sequencing and annotation.</title>
        <authorList>
            <consortium name="The Broad Institute Genomics Platform"/>
            <consortium name="The Broad Institute Genome Sequencing Center for Infectious Disease"/>
            <person name="Wu L."/>
            <person name="Ma J."/>
        </authorList>
    </citation>
    <scope>NUCLEOTIDE SEQUENCE [LARGE SCALE GENOMIC DNA]</scope>
    <source>
        <strain evidence="3">JCM 16373</strain>
    </source>
</reference>
<evidence type="ECO:0000313" key="2">
    <source>
        <dbReference type="EMBL" id="GAA2638545.1"/>
    </source>
</evidence>
<feature type="compositionally biased region" description="Basic and acidic residues" evidence="1">
    <location>
        <begin position="91"/>
        <end position="110"/>
    </location>
</feature>
<sequence>MHREDDRRLRRGLLELVGQRERLLQLGPDLDAGADLLLEILVALGSVEGFELARQFKAGGRCAGVPDPDRPLTDGAREAFIDIDMADPDIRGKTLHRNEEHGKFLPKDDSGLDPEQE</sequence>
<keyword evidence="3" id="KW-1185">Reference proteome</keyword>
<name>A0ABP6DBC0_9ACTN</name>
<dbReference type="EMBL" id="BAAARJ010000032">
    <property type="protein sequence ID" value="GAA2638545.1"/>
    <property type="molecule type" value="Genomic_DNA"/>
</dbReference>
<evidence type="ECO:0000313" key="3">
    <source>
        <dbReference type="Proteomes" id="UP001501447"/>
    </source>
</evidence>
<proteinExistence type="predicted"/>
<accession>A0ABP6DBC0</accession>
<organism evidence="2 3">
    <name type="scientific">Streptomyces axinellae</name>
    <dbReference type="NCBI Taxonomy" id="552788"/>
    <lineage>
        <taxon>Bacteria</taxon>
        <taxon>Bacillati</taxon>
        <taxon>Actinomycetota</taxon>
        <taxon>Actinomycetes</taxon>
        <taxon>Kitasatosporales</taxon>
        <taxon>Streptomycetaceae</taxon>
        <taxon>Streptomyces</taxon>
    </lineage>
</organism>
<protein>
    <submittedName>
        <fullName evidence="2">Uncharacterized protein</fullName>
    </submittedName>
</protein>
<feature type="region of interest" description="Disordered" evidence="1">
    <location>
        <begin position="91"/>
        <end position="117"/>
    </location>
</feature>
<dbReference type="Proteomes" id="UP001501447">
    <property type="component" value="Unassembled WGS sequence"/>
</dbReference>
<evidence type="ECO:0000256" key="1">
    <source>
        <dbReference type="SAM" id="MobiDB-lite"/>
    </source>
</evidence>
<gene>
    <name evidence="2" type="ORF">GCM10009863_64260</name>
</gene>
<comment type="caution">
    <text evidence="2">The sequence shown here is derived from an EMBL/GenBank/DDBJ whole genome shotgun (WGS) entry which is preliminary data.</text>
</comment>